<organism evidence="1 2">
    <name type="scientific">Dovyalis caffra</name>
    <dbReference type="NCBI Taxonomy" id="77055"/>
    <lineage>
        <taxon>Eukaryota</taxon>
        <taxon>Viridiplantae</taxon>
        <taxon>Streptophyta</taxon>
        <taxon>Embryophyta</taxon>
        <taxon>Tracheophyta</taxon>
        <taxon>Spermatophyta</taxon>
        <taxon>Magnoliopsida</taxon>
        <taxon>eudicotyledons</taxon>
        <taxon>Gunneridae</taxon>
        <taxon>Pentapetalae</taxon>
        <taxon>rosids</taxon>
        <taxon>fabids</taxon>
        <taxon>Malpighiales</taxon>
        <taxon>Salicaceae</taxon>
        <taxon>Flacourtieae</taxon>
        <taxon>Dovyalis</taxon>
    </lineage>
</organism>
<reference evidence="1 2" key="1">
    <citation type="submission" date="2024-01" db="EMBL/GenBank/DDBJ databases">
        <authorList>
            <person name="Waweru B."/>
        </authorList>
    </citation>
    <scope>NUCLEOTIDE SEQUENCE [LARGE SCALE GENOMIC DNA]</scope>
</reference>
<gene>
    <name evidence="1" type="ORF">DCAF_LOCUS22235</name>
</gene>
<feature type="non-terminal residue" evidence="1">
    <location>
        <position position="121"/>
    </location>
</feature>
<proteinExistence type="predicted"/>
<keyword evidence="2" id="KW-1185">Reference proteome</keyword>
<dbReference type="Proteomes" id="UP001314170">
    <property type="component" value="Unassembled WGS sequence"/>
</dbReference>
<dbReference type="EMBL" id="CAWUPB010001174">
    <property type="protein sequence ID" value="CAK7349516.1"/>
    <property type="molecule type" value="Genomic_DNA"/>
</dbReference>
<accession>A0AAV1SGJ0</accession>
<comment type="caution">
    <text evidence="1">The sequence shown here is derived from an EMBL/GenBank/DDBJ whole genome shotgun (WGS) entry which is preliminary data.</text>
</comment>
<sequence>TLFKRDLEELNGLLDTILDGWSEVALFPITYSHLALNKVPLEIDYANFQGPVLMRELDEKLFNEDCIASSIKGEREKEDGFSPPLPNKEVFDKIIHDKHLVSQSSLSTIRTLIIEGGGREF</sequence>
<dbReference type="AlphaFoldDB" id="A0AAV1SGJ0"/>
<feature type="non-terminal residue" evidence="1">
    <location>
        <position position="1"/>
    </location>
</feature>
<protein>
    <submittedName>
        <fullName evidence="1">Uncharacterized protein</fullName>
    </submittedName>
</protein>
<name>A0AAV1SGJ0_9ROSI</name>
<evidence type="ECO:0000313" key="1">
    <source>
        <dbReference type="EMBL" id="CAK7349516.1"/>
    </source>
</evidence>
<evidence type="ECO:0000313" key="2">
    <source>
        <dbReference type="Proteomes" id="UP001314170"/>
    </source>
</evidence>